<organism evidence="1">
    <name type="scientific">Escherichia coli</name>
    <dbReference type="NCBI Taxonomy" id="562"/>
    <lineage>
        <taxon>Bacteria</taxon>
        <taxon>Pseudomonadati</taxon>
        <taxon>Pseudomonadota</taxon>
        <taxon>Gammaproteobacteria</taxon>
        <taxon>Enterobacterales</taxon>
        <taxon>Enterobacteriaceae</taxon>
        <taxon>Escherichia</taxon>
    </lineage>
</organism>
<reference evidence="1" key="1">
    <citation type="submission" date="2018-04" db="EMBL/GenBank/DDBJ databases">
        <title>Characterisation of a colistin-resistant Avian Pathogenic Escherichia coli ST69 isolate recovered from a broiler chicken in Germany.</title>
        <authorList>
            <person name="Hornsey M."/>
            <person name="Betts J.W."/>
            <person name="Mehat J."/>
            <person name="van Vliet A.H.M."/>
            <person name="La Ragione R.M."/>
        </authorList>
    </citation>
    <scope>NUCLEOTIDE SEQUENCE</scope>
    <source>
        <strain evidence="1">APECA2</strain>
        <plasmid evidence="1">pJMA2</plasmid>
    </source>
</reference>
<keyword evidence="1" id="KW-0614">Plasmid</keyword>
<proteinExistence type="predicted"/>
<dbReference type="EMBL" id="MH208235">
    <property type="protein sequence ID" value="AWH59905.1"/>
    <property type="molecule type" value="Genomic_DNA"/>
</dbReference>
<name>A0A2S1PNB2_ECOLX</name>
<sequence>MPPLKAQLLLEESLSAYFPESLFNFTGIRTSRLNRSYAESSQPRGFSMQSERRSSLLKEKPQLIWITSTCLKSKSIGSPRLLAAEDLLDTIGETC</sequence>
<protein>
    <submittedName>
        <fullName evidence="1">Uncharacterized protein</fullName>
    </submittedName>
</protein>
<geneLocation type="plasmid" evidence="1">
    <name>pJMA2</name>
</geneLocation>
<dbReference type="AlphaFoldDB" id="A0A2S1PNB2"/>
<evidence type="ECO:0000313" key="1">
    <source>
        <dbReference type="EMBL" id="AWH59905.1"/>
    </source>
</evidence>
<accession>A0A2S1PNB2</accession>